<dbReference type="Proteomes" id="UP000053584">
    <property type="component" value="Unassembled WGS sequence"/>
</dbReference>
<name>A0A093H7C5_STRCA</name>
<dbReference type="InterPro" id="IPR037728">
    <property type="entry name" value="C21orf140-like"/>
</dbReference>
<accession>A0A093H7C5</accession>
<dbReference type="KEGG" id="scam:104139479"/>
<proteinExistence type="predicted"/>
<evidence type="ECO:0000313" key="1">
    <source>
        <dbReference type="EMBL" id="KFV77576.1"/>
    </source>
</evidence>
<keyword evidence="2" id="KW-1185">Reference proteome</keyword>
<gene>
    <name evidence="1" type="ORF">N308_11301</name>
</gene>
<dbReference type="OrthoDB" id="2266637at2759"/>
<protein>
    <submittedName>
        <fullName evidence="1">Uncharacterized protein ENSP00000386791</fullName>
    </submittedName>
</protein>
<dbReference type="PANTHER" id="PTHR35969:SF1">
    <property type="entry name" value="FAMILY WITH SEQUENCE SIMILARITY 243 MEMBER A"/>
    <property type="match status" value="1"/>
</dbReference>
<dbReference type="PANTHER" id="PTHR35969">
    <property type="entry name" value="PROTEIN FAM243A-RELATED"/>
    <property type="match status" value="1"/>
</dbReference>
<dbReference type="EMBL" id="KL205964">
    <property type="protein sequence ID" value="KFV77576.1"/>
    <property type="molecule type" value="Genomic_DNA"/>
</dbReference>
<organism evidence="1 2">
    <name type="scientific">Struthio camelus australis</name>
    <dbReference type="NCBI Taxonomy" id="441894"/>
    <lineage>
        <taxon>Eukaryota</taxon>
        <taxon>Metazoa</taxon>
        <taxon>Chordata</taxon>
        <taxon>Craniata</taxon>
        <taxon>Vertebrata</taxon>
        <taxon>Euteleostomi</taxon>
        <taxon>Archelosauria</taxon>
        <taxon>Archosauria</taxon>
        <taxon>Dinosauria</taxon>
        <taxon>Saurischia</taxon>
        <taxon>Theropoda</taxon>
        <taxon>Coelurosauria</taxon>
        <taxon>Aves</taxon>
        <taxon>Palaeognathae</taxon>
        <taxon>Struthioniformes</taxon>
        <taxon>Struthionidae</taxon>
        <taxon>Struthio</taxon>
    </lineage>
</organism>
<dbReference type="AlphaFoldDB" id="A0A093H7C5"/>
<sequence>MQRFANPLLRHIIHRGHFDAASQMQCLQYLRALRTLQLKGFNTVFLGETDIPESLITGDKTAEEDSLSWPIWTLVHAGSSQGWVPWRYRLLLRDKLSVDRQEAIFQELCDSLTLSCGKCVIVTKDKRQMMHVGTKEVKDQETGTQPPVPPVIYMSSIKCCPEIARANGHELLAVPSSYSYLYPMDVAWSSLKWFIINNRQGFALRSIERTYSYRCILFSDLIMKGIEKMTPSKWKVAINKVKRWENYYLDTFS</sequence>
<evidence type="ECO:0000313" key="2">
    <source>
        <dbReference type="Proteomes" id="UP000053584"/>
    </source>
</evidence>
<reference evidence="1 2" key="1">
    <citation type="submission" date="2014-04" db="EMBL/GenBank/DDBJ databases">
        <title>Genome evolution of avian class.</title>
        <authorList>
            <person name="Zhang G."/>
            <person name="Li C."/>
        </authorList>
    </citation>
    <scope>NUCLEOTIDE SEQUENCE [LARGE SCALE GENOMIC DNA]</scope>
    <source>
        <strain evidence="1">BGI_N308</strain>
    </source>
</reference>